<keyword evidence="3" id="KW-1185">Reference proteome</keyword>
<dbReference type="EMBL" id="CAJVPK010000477">
    <property type="protein sequence ID" value="CAG8515478.1"/>
    <property type="molecule type" value="Genomic_DNA"/>
</dbReference>
<dbReference type="OrthoDB" id="10389188at2759"/>
<reference evidence="2" key="1">
    <citation type="submission" date="2021-06" db="EMBL/GenBank/DDBJ databases">
        <authorList>
            <person name="Kallberg Y."/>
            <person name="Tangrot J."/>
            <person name="Rosling A."/>
        </authorList>
    </citation>
    <scope>NUCLEOTIDE SEQUENCE</scope>
    <source>
        <strain evidence="2">AZ414A</strain>
    </source>
</reference>
<dbReference type="Proteomes" id="UP000789706">
    <property type="component" value="Unassembled WGS sequence"/>
</dbReference>
<accession>A0A9N9F7V8</accession>
<name>A0A9N9F7V8_9GLOM</name>
<proteinExistence type="predicted"/>
<protein>
    <submittedName>
        <fullName evidence="2">6233_t:CDS:1</fullName>
    </submittedName>
</protein>
<evidence type="ECO:0000313" key="3">
    <source>
        <dbReference type="Proteomes" id="UP000789706"/>
    </source>
</evidence>
<comment type="caution">
    <text evidence="2">The sequence shown here is derived from an EMBL/GenBank/DDBJ whole genome shotgun (WGS) entry which is preliminary data.</text>
</comment>
<evidence type="ECO:0000256" key="1">
    <source>
        <dbReference type="SAM" id="MobiDB-lite"/>
    </source>
</evidence>
<gene>
    <name evidence="2" type="ORF">DEBURN_LOCUS5393</name>
</gene>
<dbReference type="AlphaFoldDB" id="A0A9N9F7V8"/>
<feature type="region of interest" description="Disordered" evidence="1">
    <location>
        <begin position="1"/>
        <end position="24"/>
    </location>
</feature>
<organism evidence="2 3">
    <name type="scientific">Diversispora eburnea</name>
    <dbReference type="NCBI Taxonomy" id="1213867"/>
    <lineage>
        <taxon>Eukaryota</taxon>
        <taxon>Fungi</taxon>
        <taxon>Fungi incertae sedis</taxon>
        <taxon>Mucoromycota</taxon>
        <taxon>Glomeromycotina</taxon>
        <taxon>Glomeromycetes</taxon>
        <taxon>Diversisporales</taxon>
        <taxon>Diversisporaceae</taxon>
        <taxon>Diversispora</taxon>
    </lineage>
</organism>
<sequence>MLRNRYGLKDSSSSEGLAPMTKEDKLRNHRDNCVDIDAFWNAVEACQTEQEELEITKAIFQRNISWHIGPIL</sequence>
<evidence type="ECO:0000313" key="2">
    <source>
        <dbReference type="EMBL" id="CAG8515478.1"/>
    </source>
</evidence>